<evidence type="ECO:0000256" key="2">
    <source>
        <dbReference type="ARBA" id="ARBA00007617"/>
    </source>
</evidence>
<dbReference type="CTD" id="79720"/>
<dbReference type="GO" id="GO:0031902">
    <property type="term" value="C:late endosome membrane"/>
    <property type="evidence" value="ECO:0007669"/>
    <property type="project" value="UniProtKB-SubCell"/>
</dbReference>
<dbReference type="GO" id="GO:0043162">
    <property type="term" value="P:ubiquitin-dependent protein catabolic process via the multivesicular body sorting pathway"/>
    <property type="evidence" value="ECO:0007669"/>
    <property type="project" value="TreeGrafter"/>
</dbReference>
<dbReference type="InterPro" id="IPR037202">
    <property type="entry name" value="ESCRT_assembly_dom"/>
</dbReference>
<protein>
    <submittedName>
        <fullName evidence="10">Vacuolar protein sorting-associated protein 37B</fullName>
    </submittedName>
</protein>
<evidence type="ECO:0000313" key="10">
    <source>
        <dbReference type="RefSeq" id="XP_030374494.1"/>
    </source>
</evidence>
<evidence type="ECO:0000256" key="5">
    <source>
        <dbReference type="ARBA" id="ARBA00022927"/>
    </source>
</evidence>
<dbReference type="PROSITE" id="PS51314">
    <property type="entry name" value="VPS37_C"/>
    <property type="match status" value="1"/>
</dbReference>
<keyword evidence="3 7" id="KW-0813">Transport</keyword>
<comment type="subcellular location">
    <subcellularLocation>
        <location evidence="1">Late endosome membrane</location>
        <topology evidence="1">Peripheral membrane protein</topology>
    </subcellularLocation>
</comment>
<dbReference type="GO" id="GO:0000813">
    <property type="term" value="C:ESCRT I complex"/>
    <property type="evidence" value="ECO:0007669"/>
    <property type="project" value="UniProtKB-ARBA"/>
</dbReference>
<dbReference type="Gene3D" id="1.10.287.660">
    <property type="entry name" value="Helix hairpin bin"/>
    <property type="match status" value="1"/>
</dbReference>
<dbReference type="InterPro" id="IPR029012">
    <property type="entry name" value="Helix_hairpin_bin_sf"/>
</dbReference>
<proteinExistence type="inferred from homology"/>
<evidence type="ECO:0000313" key="9">
    <source>
        <dbReference type="Proteomes" id="UP000504634"/>
    </source>
</evidence>
<dbReference type="GO" id="GO:0006612">
    <property type="term" value="P:protein targeting to membrane"/>
    <property type="evidence" value="ECO:0007669"/>
    <property type="project" value="TreeGrafter"/>
</dbReference>
<dbReference type="SUPFAM" id="SSF140111">
    <property type="entry name" value="Endosomal sorting complex assembly domain"/>
    <property type="match status" value="1"/>
</dbReference>
<evidence type="ECO:0000259" key="8">
    <source>
        <dbReference type="PROSITE" id="PS51314"/>
    </source>
</evidence>
<dbReference type="RefSeq" id="XP_030374494.1">
    <property type="nucleotide sequence ID" value="XM_030518634.1"/>
</dbReference>
<sequence>MYQEYLNQMQTSIAPLSSEELKELLNDDEKLDAKVDEALQTLMAQKDRFFEENRNRAESNIEKEPEIIELRGKVGELLEEGRTRCEAVQEKLSQIKEKSGGVSQETALALLQTAAAESEEQTESLVKKFTDNEVNVEAFLDEFLANRRTMHLRKLKAEKMQELMRKQAAGQRPGTASPAYGNVPGAGSGFYPPIAGAGVPYPMMGPMMPMPPSRPY</sequence>
<evidence type="ECO:0000256" key="6">
    <source>
        <dbReference type="ARBA" id="ARBA00025010"/>
    </source>
</evidence>
<reference evidence="10" key="1">
    <citation type="submission" date="2025-08" db="UniProtKB">
        <authorList>
            <consortium name="RefSeq"/>
        </authorList>
    </citation>
    <scope>IDENTIFICATION</scope>
    <source>
        <strain evidence="10">11010-0011.00</strain>
        <tissue evidence="10">Whole body</tissue>
    </source>
</reference>
<evidence type="ECO:0000256" key="3">
    <source>
        <dbReference type="ARBA" id="ARBA00022448"/>
    </source>
</evidence>
<keyword evidence="4" id="KW-0967">Endosome</keyword>
<evidence type="ECO:0000256" key="1">
    <source>
        <dbReference type="ARBA" id="ARBA00004633"/>
    </source>
</evidence>
<organism evidence="9 10">
    <name type="scientific">Drosophila lebanonensis</name>
    <name type="common">Fruit fly</name>
    <name type="synonym">Scaptodrosophila lebanonensis</name>
    <dbReference type="NCBI Taxonomy" id="7225"/>
    <lineage>
        <taxon>Eukaryota</taxon>
        <taxon>Metazoa</taxon>
        <taxon>Ecdysozoa</taxon>
        <taxon>Arthropoda</taxon>
        <taxon>Hexapoda</taxon>
        <taxon>Insecta</taxon>
        <taxon>Pterygota</taxon>
        <taxon>Neoptera</taxon>
        <taxon>Endopterygota</taxon>
        <taxon>Diptera</taxon>
        <taxon>Brachycera</taxon>
        <taxon>Muscomorpha</taxon>
        <taxon>Ephydroidea</taxon>
        <taxon>Drosophilidae</taxon>
        <taxon>Scaptodrosophila</taxon>
    </lineage>
</organism>
<dbReference type="AlphaFoldDB" id="A0A6J2TES2"/>
<keyword evidence="5 7" id="KW-0653">Protein transport</keyword>
<dbReference type="Pfam" id="PF07200">
    <property type="entry name" value="Mod_r"/>
    <property type="match status" value="1"/>
</dbReference>
<evidence type="ECO:0000256" key="4">
    <source>
        <dbReference type="ARBA" id="ARBA00022753"/>
    </source>
</evidence>
<dbReference type="Proteomes" id="UP000504634">
    <property type="component" value="Unplaced"/>
</dbReference>
<evidence type="ECO:0000256" key="7">
    <source>
        <dbReference type="PROSITE-ProRule" id="PRU00646"/>
    </source>
</evidence>
<gene>
    <name evidence="10" type="primary">LOC115624053</name>
</gene>
<feature type="domain" description="VPS37 C-terminal" evidence="8">
    <location>
        <begin position="85"/>
        <end position="174"/>
    </location>
</feature>
<dbReference type="OrthoDB" id="10004364at2759"/>
<dbReference type="InterPro" id="IPR009851">
    <property type="entry name" value="Mod_r"/>
</dbReference>
<name>A0A6J2TES2_DROLE</name>
<accession>A0A6J2TES2</accession>
<dbReference type="GO" id="GO:0006623">
    <property type="term" value="P:protein targeting to vacuole"/>
    <property type="evidence" value="ECO:0007669"/>
    <property type="project" value="TreeGrafter"/>
</dbReference>
<comment type="function">
    <text evidence="6">Component of the ESCRT-I complex, a regulator of vesicular trafficking process. Required for the sorting of endocytic ubiquitinated cargos into multivesicular bodies. May be involved in cell growth and differentiation.</text>
</comment>
<keyword evidence="9" id="KW-1185">Reference proteome</keyword>
<dbReference type="GeneID" id="115624053"/>
<dbReference type="PANTHER" id="PTHR13678">
    <property type="entry name" value="VACUOLAR PROTEIN SORTING-ASSOCIATED PROTEIN 37"/>
    <property type="match status" value="1"/>
</dbReference>
<comment type="similarity">
    <text evidence="2">Belongs to the VPS37 family.</text>
</comment>
<dbReference type="PANTHER" id="PTHR13678:SF27">
    <property type="entry name" value="LD45836P"/>
    <property type="match status" value="1"/>
</dbReference>